<dbReference type="RefSeq" id="WP_218466312.1">
    <property type="nucleotide sequence ID" value="NZ_JADRCR010000002.1"/>
</dbReference>
<protein>
    <recommendedName>
        <fullName evidence="3">HNH endonuclease</fullName>
    </recommendedName>
</protein>
<comment type="caution">
    <text evidence="1">The sequence shown here is derived from an EMBL/GenBank/DDBJ whole genome shotgun (WGS) entry which is preliminary data.</text>
</comment>
<evidence type="ECO:0000313" key="1">
    <source>
        <dbReference type="EMBL" id="MBK5143411.1"/>
    </source>
</evidence>
<dbReference type="Proteomes" id="UP001296921">
    <property type="component" value="Unassembled WGS sequence"/>
</dbReference>
<reference evidence="1 2" key="1">
    <citation type="submission" date="2020-11" db="EMBL/GenBank/DDBJ databases">
        <title>Insectihabitans protaetiae gen. nov. sp. nov. and Insectihabitans allomyrinae sp. nov., isolated from larvae of Protaetia brevitarsis seulensis and Allomyrina dichotoma, respectively.</title>
        <authorList>
            <person name="Lee S.D."/>
            <person name="Byeon Y.-S."/>
            <person name="Kim S.-M."/>
            <person name="Yang H.L."/>
            <person name="Kim I.S."/>
        </authorList>
    </citation>
    <scope>NUCLEOTIDE SEQUENCE [LARGE SCALE GENOMIC DNA]</scope>
    <source>
        <strain evidence="1 2">BWR-B9</strain>
    </source>
</reference>
<proteinExistence type="predicted"/>
<organism evidence="1 2">
    <name type="scientific">Limnobaculum allomyrinae</name>
    <dbReference type="NCBI Taxonomy" id="2791986"/>
    <lineage>
        <taxon>Bacteria</taxon>
        <taxon>Pseudomonadati</taxon>
        <taxon>Pseudomonadota</taxon>
        <taxon>Gammaproteobacteria</taxon>
        <taxon>Enterobacterales</taxon>
        <taxon>Budviciaceae</taxon>
        <taxon>Limnobaculum</taxon>
    </lineage>
</organism>
<accession>A0ABS1INU5</accession>
<evidence type="ECO:0008006" key="3">
    <source>
        <dbReference type="Google" id="ProtNLM"/>
    </source>
</evidence>
<keyword evidence="2" id="KW-1185">Reference proteome</keyword>
<dbReference type="EMBL" id="JADRCR010000002">
    <property type="protein sequence ID" value="MBK5143411.1"/>
    <property type="molecule type" value="Genomic_DNA"/>
</dbReference>
<gene>
    <name evidence="1" type="ORF">I2494_06705</name>
</gene>
<sequence length="243" mass="28005">MDQLRNFADNRLINGCIYCGGPEDTREHVPSKVFLDPPFPDNLPIVAACKTCNNSFSLDEEYFACLMEVMIAGSTNPDHVNRPKIANILRRSPQLKSRLESAKYVKDSQTYFKIEAHRIENIILKLAKGHAAFELSQCCYNQPDSIWWYPLNLLSDKQREPFESCHFVEILGEIGSRWIQRLLVTEFIIESSSGDITMHNAVINDWIDVQDGRYRYLTIHDDEGIKIYIVISEFLACQVIWTP</sequence>
<evidence type="ECO:0000313" key="2">
    <source>
        <dbReference type="Proteomes" id="UP001296921"/>
    </source>
</evidence>
<name>A0ABS1INU5_9GAMM</name>